<keyword evidence="10" id="KW-1185">Reference proteome</keyword>
<keyword evidence="7" id="KW-0472">Membrane</keyword>
<feature type="domain" description="GRF-type" evidence="8">
    <location>
        <begin position="41"/>
        <end position="83"/>
    </location>
</feature>
<evidence type="ECO:0000256" key="5">
    <source>
        <dbReference type="SAM" id="Coils"/>
    </source>
</evidence>
<organism evidence="9 10">
    <name type="scientific">Acacia crassicarpa</name>
    <name type="common">northern wattle</name>
    <dbReference type="NCBI Taxonomy" id="499986"/>
    <lineage>
        <taxon>Eukaryota</taxon>
        <taxon>Viridiplantae</taxon>
        <taxon>Streptophyta</taxon>
        <taxon>Embryophyta</taxon>
        <taxon>Tracheophyta</taxon>
        <taxon>Spermatophyta</taxon>
        <taxon>Magnoliopsida</taxon>
        <taxon>eudicotyledons</taxon>
        <taxon>Gunneridae</taxon>
        <taxon>Pentapetalae</taxon>
        <taxon>rosids</taxon>
        <taxon>fabids</taxon>
        <taxon>Fabales</taxon>
        <taxon>Fabaceae</taxon>
        <taxon>Caesalpinioideae</taxon>
        <taxon>mimosoid clade</taxon>
        <taxon>Acacieae</taxon>
        <taxon>Acacia</taxon>
    </lineage>
</organism>
<keyword evidence="7" id="KW-0812">Transmembrane</keyword>
<keyword evidence="2 4" id="KW-0863">Zinc-finger</keyword>
<evidence type="ECO:0000256" key="1">
    <source>
        <dbReference type="ARBA" id="ARBA00022723"/>
    </source>
</evidence>
<keyword evidence="1" id="KW-0479">Metal-binding</keyword>
<keyword evidence="5" id="KW-0175">Coiled coil</keyword>
<evidence type="ECO:0000256" key="6">
    <source>
        <dbReference type="SAM" id="MobiDB-lite"/>
    </source>
</evidence>
<accession>A0AAE1KIG8</accession>
<evidence type="ECO:0000313" key="9">
    <source>
        <dbReference type="EMBL" id="KAK4275989.1"/>
    </source>
</evidence>
<name>A0AAE1KIG8_9FABA</name>
<evidence type="ECO:0000256" key="3">
    <source>
        <dbReference type="ARBA" id="ARBA00022833"/>
    </source>
</evidence>
<sequence>MEQRRGMSESTASATSTRRRRTTMQPCVRGDVREPRASTMCYCGVVARLYTSWTTQNPGRRFFGCRNYQPGRGCGFFKWHDEEMGRRAKEVINELLGQMENVNDENVGLTRMRMDEGGFAGYTEDDIATIYANMKKNERKLKQAFCALFVTWLLCIALLLC</sequence>
<evidence type="ECO:0000256" key="2">
    <source>
        <dbReference type="ARBA" id="ARBA00022771"/>
    </source>
</evidence>
<dbReference type="PROSITE" id="PS51999">
    <property type="entry name" value="ZF_GRF"/>
    <property type="match status" value="1"/>
</dbReference>
<gene>
    <name evidence="9" type="ORF">QN277_018993</name>
</gene>
<dbReference type="GO" id="GO:0008270">
    <property type="term" value="F:zinc ion binding"/>
    <property type="evidence" value="ECO:0007669"/>
    <property type="project" value="UniProtKB-KW"/>
</dbReference>
<keyword evidence="7" id="KW-1133">Transmembrane helix</keyword>
<keyword evidence="3" id="KW-0862">Zinc</keyword>
<dbReference type="Pfam" id="PF06839">
    <property type="entry name" value="Zn_ribbon_GRF"/>
    <property type="match status" value="1"/>
</dbReference>
<evidence type="ECO:0000256" key="7">
    <source>
        <dbReference type="SAM" id="Phobius"/>
    </source>
</evidence>
<feature type="region of interest" description="Disordered" evidence="6">
    <location>
        <begin position="1"/>
        <end position="25"/>
    </location>
</feature>
<dbReference type="Proteomes" id="UP001293593">
    <property type="component" value="Unassembled WGS sequence"/>
</dbReference>
<reference evidence="9" key="1">
    <citation type="submission" date="2023-10" db="EMBL/GenBank/DDBJ databases">
        <title>Chromosome-level genome of the transformable northern wattle, Acacia crassicarpa.</title>
        <authorList>
            <person name="Massaro I."/>
            <person name="Sinha N.R."/>
            <person name="Poethig S."/>
            <person name="Leichty A.R."/>
        </authorList>
    </citation>
    <scope>NUCLEOTIDE SEQUENCE</scope>
    <source>
        <strain evidence="9">Acra3RX</strain>
        <tissue evidence="9">Leaf</tissue>
    </source>
</reference>
<evidence type="ECO:0000256" key="4">
    <source>
        <dbReference type="PROSITE-ProRule" id="PRU01343"/>
    </source>
</evidence>
<dbReference type="InterPro" id="IPR010666">
    <property type="entry name" value="Znf_GRF"/>
</dbReference>
<feature type="transmembrane region" description="Helical" evidence="7">
    <location>
        <begin position="144"/>
        <end position="160"/>
    </location>
</feature>
<evidence type="ECO:0000259" key="8">
    <source>
        <dbReference type="PROSITE" id="PS51999"/>
    </source>
</evidence>
<feature type="coiled-coil region" evidence="5">
    <location>
        <begin position="85"/>
        <end position="112"/>
    </location>
</feature>
<protein>
    <recommendedName>
        <fullName evidence="8">GRF-type domain-containing protein</fullName>
    </recommendedName>
</protein>
<proteinExistence type="predicted"/>
<dbReference type="EMBL" id="JAWXYG010000004">
    <property type="protein sequence ID" value="KAK4275989.1"/>
    <property type="molecule type" value="Genomic_DNA"/>
</dbReference>
<dbReference type="PANTHER" id="PTHR33248">
    <property type="entry name" value="ZINC ION-BINDING PROTEIN"/>
    <property type="match status" value="1"/>
</dbReference>
<evidence type="ECO:0000313" key="10">
    <source>
        <dbReference type="Proteomes" id="UP001293593"/>
    </source>
</evidence>
<comment type="caution">
    <text evidence="9">The sequence shown here is derived from an EMBL/GenBank/DDBJ whole genome shotgun (WGS) entry which is preliminary data.</text>
</comment>
<dbReference type="AlphaFoldDB" id="A0AAE1KIG8"/>